<dbReference type="CDD" id="cd14688">
    <property type="entry name" value="bZIP_YAP"/>
    <property type="match status" value="1"/>
</dbReference>
<protein>
    <recommendedName>
        <fullName evidence="5">BZIP domain-containing protein</fullName>
    </recommendedName>
</protein>
<dbReference type="Gene3D" id="1.20.5.170">
    <property type="match status" value="1"/>
</dbReference>
<dbReference type="SMART" id="SM00338">
    <property type="entry name" value="BRLZ"/>
    <property type="match status" value="1"/>
</dbReference>
<dbReference type="GO" id="GO:0000976">
    <property type="term" value="F:transcription cis-regulatory region binding"/>
    <property type="evidence" value="ECO:0007669"/>
    <property type="project" value="InterPro"/>
</dbReference>
<proteinExistence type="predicted"/>
<name>A0A177D674_ALTAL</name>
<accession>A0A177D674</accession>
<feature type="region of interest" description="Disordered" evidence="4">
    <location>
        <begin position="67"/>
        <end position="90"/>
    </location>
</feature>
<dbReference type="GeneID" id="29114489"/>
<dbReference type="PANTHER" id="PTHR40621">
    <property type="entry name" value="TRANSCRIPTION FACTOR KAPC-RELATED"/>
    <property type="match status" value="1"/>
</dbReference>
<keyword evidence="3" id="KW-0175">Coiled coil</keyword>
<dbReference type="Pfam" id="PF00170">
    <property type="entry name" value="bZIP_1"/>
    <property type="match status" value="1"/>
</dbReference>
<dbReference type="PROSITE" id="PS50217">
    <property type="entry name" value="BZIP"/>
    <property type="match status" value="1"/>
</dbReference>
<evidence type="ECO:0000256" key="4">
    <source>
        <dbReference type="SAM" id="MobiDB-lite"/>
    </source>
</evidence>
<dbReference type="RefSeq" id="XP_018380576.1">
    <property type="nucleotide sequence ID" value="XM_018528895.1"/>
</dbReference>
<dbReference type="VEuPathDB" id="FungiDB:CC77DRAFT_1066387"/>
<dbReference type="AlphaFoldDB" id="A0A177D674"/>
<dbReference type="InterPro" id="IPR050936">
    <property type="entry name" value="AP-1-like"/>
</dbReference>
<dbReference type="SUPFAM" id="SSF57959">
    <property type="entry name" value="Leucine zipper domain"/>
    <property type="match status" value="1"/>
</dbReference>
<feature type="domain" description="BZIP" evidence="5">
    <location>
        <begin position="101"/>
        <end position="145"/>
    </location>
</feature>
<dbReference type="STRING" id="5599.A0A177D674"/>
<evidence type="ECO:0000313" key="7">
    <source>
        <dbReference type="Proteomes" id="UP000077248"/>
    </source>
</evidence>
<dbReference type="PANTHER" id="PTHR40621:SF8">
    <property type="entry name" value="AP-1-LIKE TRANSCRIPTION FACTOR YAP3"/>
    <property type="match status" value="1"/>
</dbReference>
<keyword evidence="2" id="KW-0539">Nucleus</keyword>
<gene>
    <name evidence="6" type="ORF">CC77DRAFT_1066387</name>
</gene>
<evidence type="ECO:0000256" key="3">
    <source>
        <dbReference type="SAM" id="Coils"/>
    </source>
</evidence>
<evidence type="ECO:0000256" key="1">
    <source>
        <dbReference type="ARBA" id="ARBA00004123"/>
    </source>
</evidence>
<dbReference type="Proteomes" id="UP000077248">
    <property type="component" value="Unassembled WGS sequence"/>
</dbReference>
<evidence type="ECO:0000259" key="5">
    <source>
        <dbReference type="PROSITE" id="PS50217"/>
    </source>
</evidence>
<feature type="coiled-coil region" evidence="3">
    <location>
        <begin position="114"/>
        <end position="141"/>
    </location>
</feature>
<evidence type="ECO:0000313" key="6">
    <source>
        <dbReference type="EMBL" id="OAG15155.1"/>
    </source>
</evidence>
<dbReference type="PROSITE" id="PS00036">
    <property type="entry name" value="BZIP_BASIC"/>
    <property type="match status" value="1"/>
</dbReference>
<feature type="compositionally biased region" description="Basic and acidic residues" evidence="4">
    <location>
        <begin position="77"/>
        <end position="90"/>
    </location>
</feature>
<dbReference type="GO" id="GO:0090575">
    <property type="term" value="C:RNA polymerase II transcription regulator complex"/>
    <property type="evidence" value="ECO:0007669"/>
    <property type="project" value="TreeGrafter"/>
</dbReference>
<organism evidence="6 7">
    <name type="scientific">Alternaria alternata</name>
    <name type="common">Alternaria rot fungus</name>
    <name type="synonym">Torula alternata</name>
    <dbReference type="NCBI Taxonomy" id="5599"/>
    <lineage>
        <taxon>Eukaryota</taxon>
        <taxon>Fungi</taxon>
        <taxon>Dikarya</taxon>
        <taxon>Ascomycota</taxon>
        <taxon>Pezizomycotina</taxon>
        <taxon>Dothideomycetes</taxon>
        <taxon>Pleosporomycetidae</taxon>
        <taxon>Pleosporales</taxon>
        <taxon>Pleosporineae</taxon>
        <taxon>Pleosporaceae</taxon>
        <taxon>Alternaria</taxon>
        <taxon>Alternaria sect. Alternaria</taxon>
        <taxon>Alternaria alternata complex</taxon>
    </lineage>
</organism>
<dbReference type="KEGG" id="aalt:CC77DRAFT_1066387"/>
<dbReference type="InterPro" id="IPR004827">
    <property type="entry name" value="bZIP"/>
</dbReference>
<keyword evidence="7" id="KW-1185">Reference proteome</keyword>
<dbReference type="InterPro" id="IPR046347">
    <property type="entry name" value="bZIP_sf"/>
</dbReference>
<dbReference type="GO" id="GO:0001228">
    <property type="term" value="F:DNA-binding transcription activator activity, RNA polymerase II-specific"/>
    <property type="evidence" value="ECO:0007669"/>
    <property type="project" value="TreeGrafter"/>
</dbReference>
<reference evidence="6 7" key="1">
    <citation type="submission" date="2016-05" db="EMBL/GenBank/DDBJ databases">
        <title>Comparative analysis of secretome profiles of manganese(II)-oxidizing ascomycete fungi.</title>
        <authorList>
            <consortium name="DOE Joint Genome Institute"/>
            <person name="Zeiner C.A."/>
            <person name="Purvine S.O."/>
            <person name="Zink E.M."/>
            <person name="Wu S."/>
            <person name="Pasa-Tolic L."/>
            <person name="Chaput D.L."/>
            <person name="Haridas S."/>
            <person name="Grigoriev I.V."/>
            <person name="Santelli C.M."/>
            <person name="Hansel C.M."/>
        </authorList>
    </citation>
    <scope>NUCLEOTIDE SEQUENCE [LARGE SCALE GENOMIC DNA]</scope>
    <source>
        <strain evidence="6 7">SRC1lrK2f</strain>
    </source>
</reference>
<dbReference type="EMBL" id="KV441495">
    <property type="protein sequence ID" value="OAG15155.1"/>
    <property type="molecule type" value="Genomic_DNA"/>
</dbReference>
<comment type="subcellular location">
    <subcellularLocation>
        <location evidence="1">Nucleus</location>
    </subcellularLocation>
</comment>
<evidence type="ECO:0000256" key="2">
    <source>
        <dbReference type="ARBA" id="ARBA00023242"/>
    </source>
</evidence>
<sequence>METTSNVYLRNIDERYTARNISHDTQESSTSVRFSAPIHVSNLDFAHISQNSPPKSAVSHIQLAAGSTNLETGGDSDESREGSTKESCSDAKDILASAHSKRKAQNRAAQRAFRKRKEQHIQDLEAKFSKLKDSQQLLRSENERLVLALKRVCIENEVLRASFLRSPTSPRQVAISSPVSATCSPVQDNKGVRGKTLAPEIAGNAESLELEKIASISETRSEETSSKETWYQIQSGHSIGQELADIASFHERPAANEDCQVAPKVNVASEEVQRPKQSVGIEHARRSYLSPRGWSYLPF</sequence>